<dbReference type="RefSeq" id="WP_378131938.1">
    <property type="nucleotide sequence ID" value="NZ_JBHSMI010000019.1"/>
</dbReference>
<gene>
    <name evidence="2 3" type="primary">sspI</name>
    <name evidence="3" type="ORF">ACFPOF_09550</name>
</gene>
<dbReference type="HAMAP" id="MF_00669">
    <property type="entry name" value="SspI"/>
    <property type="match status" value="1"/>
</dbReference>
<dbReference type="Proteomes" id="UP001596113">
    <property type="component" value="Unassembled WGS sequence"/>
</dbReference>
<proteinExistence type="evidence at transcript level"/>
<evidence type="ECO:0000313" key="4">
    <source>
        <dbReference type="Proteomes" id="UP001596113"/>
    </source>
</evidence>
<dbReference type="InterPro" id="IPR017525">
    <property type="entry name" value="SspI"/>
</dbReference>
<organism evidence="3 4">
    <name type="scientific">Cohnella soli</name>
    <dbReference type="NCBI Taxonomy" id="425005"/>
    <lineage>
        <taxon>Bacteria</taxon>
        <taxon>Bacillati</taxon>
        <taxon>Bacillota</taxon>
        <taxon>Bacilli</taxon>
        <taxon>Bacillales</taxon>
        <taxon>Paenibacillaceae</taxon>
        <taxon>Cohnella</taxon>
    </lineage>
</organism>
<comment type="induction">
    <text evidence="2">Expressed only in the forespore compartment of sporulating cells.</text>
</comment>
<comment type="caution">
    <text evidence="3">The sequence shown here is derived from an EMBL/GenBank/DDBJ whole genome shotgun (WGS) entry which is preliminary data.</text>
</comment>
<evidence type="ECO:0000256" key="2">
    <source>
        <dbReference type="HAMAP-Rule" id="MF_00669"/>
    </source>
</evidence>
<protein>
    <recommendedName>
        <fullName evidence="2">Small, acid-soluble spore protein I</fullName>
        <shortName evidence="2">SASP I</shortName>
    </recommendedName>
</protein>
<accession>A0ABW0HPK5</accession>
<sequence>MELDLRQAIVQNVRDKEAGELAAIVNDSIDGEEMALPGLGVLFEMIWKGSTEAARNKMMTVLHKKLNPAPPKKS</sequence>
<comment type="subcellular location">
    <subcellularLocation>
        <location evidence="2">Spore core</location>
    </subcellularLocation>
</comment>
<name>A0ABW0HPK5_9BACL</name>
<reference evidence="4" key="1">
    <citation type="journal article" date="2019" name="Int. J. Syst. Evol. Microbiol.">
        <title>The Global Catalogue of Microorganisms (GCM) 10K type strain sequencing project: providing services to taxonomists for standard genome sequencing and annotation.</title>
        <authorList>
            <consortium name="The Broad Institute Genomics Platform"/>
            <consortium name="The Broad Institute Genome Sequencing Center for Infectious Disease"/>
            <person name="Wu L."/>
            <person name="Ma J."/>
        </authorList>
    </citation>
    <scope>NUCLEOTIDE SEQUENCE [LARGE SCALE GENOMIC DNA]</scope>
    <source>
        <strain evidence="4">CGMCC 1.18575</strain>
    </source>
</reference>
<evidence type="ECO:0000313" key="3">
    <source>
        <dbReference type="EMBL" id="MFC5402988.1"/>
    </source>
</evidence>
<dbReference type="Pfam" id="PF14098">
    <property type="entry name" value="SSPI"/>
    <property type="match status" value="1"/>
</dbReference>
<keyword evidence="1 2" id="KW-0749">Sporulation</keyword>
<evidence type="ECO:0000256" key="1">
    <source>
        <dbReference type="ARBA" id="ARBA00022969"/>
    </source>
</evidence>
<dbReference type="EMBL" id="JBHSMI010000019">
    <property type="protein sequence ID" value="MFC5402988.1"/>
    <property type="molecule type" value="Genomic_DNA"/>
</dbReference>
<comment type="similarity">
    <text evidence="2">Belongs to the SspI family.</text>
</comment>
<dbReference type="NCBIfam" id="TIGR03092">
    <property type="entry name" value="SASP_sspI"/>
    <property type="match status" value="1"/>
</dbReference>
<keyword evidence="4" id="KW-1185">Reference proteome</keyword>